<protein>
    <submittedName>
        <fullName evidence="1">Uncharacterized protein</fullName>
    </submittedName>
</protein>
<organism evidence="1 2">
    <name type="scientific">Phytomonospora endophytica</name>
    <dbReference type="NCBI Taxonomy" id="714109"/>
    <lineage>
        <taxon>Bacteria</taxon>
        <taxon>Bacillati</taxon>
        <taxon>Actinomycetota</taxon>
        <taxon>Actinomycetes</taxon>
        <taxon>Micromonosporales</taxon>
        <taxon>Micromonosporaceae</taxon>
        <taxon>Phytomonospora</taxon>
    </lineage>
</organism>
<evidence type="ECO:0000313" key="1">
    <source>
        <dbReference type="EMBL" id="MBB6036585.1"/>
    </source>
</evidence>
<name>A0A841FKZ9_9ACTN</name>
<dbReference type="RefSeq" id="WP_184789419.1">
    <property type="nucleotide sequence ID" value="NZ_BONT01000030.1"/>
</dbReference>
<accession>A0A841FKZ9</accession>
<reference evidence="1 2" key="1">
    <citation type="submission" date="2020-08" db="EMBL/GenBank/DDBJ databases">
        <title>Genomic Encyclopedia of Type Strains, Phase IV (KMG-IV): sequencing the most valuable type-strain genomes for metagenomic binning, comparative biology and taxonomic classification.</title>
        <authorList>
            <person name="Goeker M."/>
        </authorList>
    </citation>
    <scope>NUCLEOTIDE SEQUENCE [LARGE SCALE GENOMIC DNA]</scope>
    <source>
        <strain evidence="1 2">YIM 65646</strain>
    </source>
</reference>
<evidence type="ECO:0000313" key="2">
    <source>
        <dbReference type="Proteomes" id="UP000548476"/>
    </source>
</evidence>
<dbReference type="Proteomes" id="UP000548476">
    <property type="component" value="Unassembled WGS sequence"/>
</dbReference>
<gene>
    <name evidence="1" type="ORF">HNR73_004456</name>
</gene>
<dbReference type="EMBL" id="JACHGT010000009">
    <property type="protein sequence ID" value="MBB6036585.1"/>
    <property type="molecule type" value="Genomic_DNA"/>
</dbReference>
<comment type="caution">
    <text evidence="1">The sequence shown here is derived from an EMBL/GenBank/DDBJ whole genome shotgun (WGS) entry which is preliminary data.</text>
</comment>
<dbReference type="AlphaFoldDB" id="A0A841FKZ9"/>
<keyword evidence="2" id="KW-1185">Reference proteome</keyword>
<proteinExistence type="predicted"/>
<sequence>MAIVGVNPNDAAASGTQTTGIAGGFKGLAEGFRTAVGDAAAAAGKDPGVTGWEKDFGADWVGALTEVEKHGVAVGNNHVSGAGQGTTADTGIGKGYQGIKIPALAAINR</sequence>